<dbReference type="EMBL" id="CP002102">
    <property type="protein sequence ID" value="ADL00287.1"/>
    <property type="molecule type" value="Genomic_DNA"/>
</dbReference>
<gene>
    <name evidence="3" type="ordered locus">Bresu_0974</name>
</gene>
<feature type="domain" description="Cell wall hydrolase SleB" evidence="2">
    <location>
        <begin position="168"/>
        <end position="276"/>
    </location>
</feature>
<keyword evidence="4" id="KW-1185">Reference proteome</keyword>
<evidence type="ECO:0000256" key="1">
    <source>
        <dbReference type="SAM" id="SignalP"/>
    </source>
</evidence>
<dbReference type="GO" id="GO:0016787">
    <property type="term" value="F:hydrolase activity"/>
    <property type="evidence" value="ECO:0007669"/>
    <property type="project" value="UniProtKB-KW"/>
</dbReference>
<name>D9QN86_BRESC</name>
<accession>D9QN86</accession>
<evidence type="ECO:0000313" key="4">
    <source>
        <dbReference type="Proteomes" id="UP000002696"/>
    </source>
</evidence>
<organism evidence="3 4">
    <name type="scientific">Brevundimonas subvibrioides (strain ATCC 15264 / DSM 4735 / LMG 14903 / NBRC 16000 / CB 81)</name>
    <name type="common">Caulobacter subvibrioides</name>
    <dbReference type="NCBI Taxonomy" id="633149"/>
    <lineage>
        <taxon>Bacteria</taxon>
        <taxon>Pseudomonadati</taxon>
        <taxon>Pseudomonadota</taxon>
        <taxon>Alphaproteobacteria</taxon>
        <taxon>Caulobacterales</taxon>
        <taxon>Caulobacteraceae</taxon>
        <taxon>Brevundimonas</taxon>
    </lineage>
</organism>
<proteinExistence type="predicted"/>
<dbReference type="BioCyc" id="BSUB633149:G1GM8-974-MONOMER"/>
<dbReference type="InterPro" id="IPR042047">
    <property type="entry name" value="SleB_dom1"/>
</dbReference>
<dbReference type="KEGG" id="bsb:Bresu_0974"/>
<keyword evidence="3" id="KW-0378">Hydrolase</keyword>
<dbReference type="HOGENOM" id="CLU_757937_0_0_5"/>
<dbReference type="Proteomes" id="UP000002696">
    <property type="component" value="Chromosome"/>
</dbReference>
<dbReference type="AlphaFoldDB" id="D9QN86"/>
<evidence type="ECO:0000259" key="2">
    <source>
        <dbReference type="Pfam" id="PF07486"/>
    </source>
</evidence>
<feature type="signal peptide" evidence="1">
    <location>
        <begin position="1"/>
        <end position="37"/>
    </location>
</feature>
<dbReference type="InParanoid" id="D9QN86"/>
<dbReference type="InterPro" id="IPR011105">
    <property type="entry name" value="Cell_wall_hydrolase_SleB"/>
</dbReference>
<dbReference type="OrthoDB" id="9785345at2"/>
<dbReference type="Pfam" id="PF07486">
    <property type="entry name" value="Hydrolase_2"/>
    <property type="match status" value="1"/>
</dbReference>
<dbReference type="eggNOG" id="COG3773">
    <property type="taxonomic scope" value="Bacteria"/>
</dbReference>
<protein>
    <submittedName>
        <fullName evidence="3">Cell wall hydrolase SleB</fullName>
    </submittedName>
</protein>
<reference evidence="4" key="1">
    <citation type="journal article" date="2011" name="J. Bacteriol.">
        <title>Genome sequences of eight morphologically diverse alphaproteobacteria.</title>
        <authorList>
            <consortium name="US DOE Joint Genome Institute"/>
            <person name="Brown P.J."/>
            <person name="Kysela D.T."/>
            <person name="Buechlein A."/>
            <person name="Hemmerich C."/>
            <person name="Brun Y.V."/>
        </authorList>
    </citation>
    <scope>NUCLEOTIDE SEQUENCE [LARGE SCALE GENOMIC DNA]</scope>
    <source>
        <strain evidence="4">ATCC 15264 / DSM 4735 / LMG 14903 / NBRC 16000 / CB 81</strain>
    </source>
</reference>
<dbReference type="Gene3D" id="1.10.10.2520">
    <property type="entry name" value="Cell wall hydrolase SleB, domain 1"/>
    <property type="match status" value="1"/>
</dbReference>
<keyword evidence="1" id="KW-0732">Signal</keyword>
<dbReference type="RefSeq" id="WP_013268390.1">
    <property type="nucleotide sequence ID" value="NC_014375.1"/>
</dbReference>
<sequence>MPISFATPIDWTRVKTRARRYVAALPAALAALGVAMAAGSTVRSDDDRTAEAVARVTGGDLTPRGLAALSARMDPAQLALAIRSDPNARHQALLGLTPGWESLTLAGKPSLELGTNGLEAQRMNAAMPATTGALREARPFVFNAATEADRQRALRCLTQGVYYEAALESTEGQEAVAQVILNRVRDPNYPNTVCGVVFEGAERTTGCQFSFTCDGALAQAPVGWAWNRARSVAERALAGHVADAVGTATHYHADYVHPWWSPTLAKITQIGAHIFYRWKGIYGETAAFKQRYAGREPVIDEARFSRPRFVAPPTQLAEGDLSAADAAVLATGGANLRTVEIDGHTRVVGVASLGGRRPGTADEIAAINARLATFEAPAIAPAPLAPAPAGVTRMDVEEVGRPAG</sequence>
<feature type="chain" id="PRO_5003126918" evidence="1">
    <location>
        <begin position="38"/>
        <end position="404"/>
    </location>
</feature>
<evidence type="ECO:0000313" key="3">
    <source>
        <dbReference type="EMBL" id="ADL00287.1"/>
    </source>
</evidence>
<dbReference type="STRING" id="633149.Bresu_0974"/>